<dbReference type="Proteomes" id="UP000023758">
    <property type="component" value="Unassembled WGS sequence"/>
</dbReference>
<organism evidence="1">
    <name type="scientific">Trichophyton rubrum CBS 288.86</name>
    <dbReference type="NCBI Taxonomy" id="1215330"/>
    <lineage>
        <taxon>Eukaryota</taxon>
        <taxon>Fungi</taxon>
        <taxon>Dikarya</taxon>
        <taxon>Ascomycota</taxon>
        <taxon>Pezizomycotina</taxon>
        <taxon>Eurotiomycetes</taxon>
        <taxon>Eurotiomycetidae</taxon>
        <taxon>Onygenales</taxon>
        <taxon>Arthrodermataceae</taxon>
        <taxon>Trichophyton</taxon>
    </lineage>
</organism>
<dbReference type="AlphaFoldDB" id="A0A022VYP0"/>
<evidence type="ECO:0000313" key="1">
    <source>
        <dbReference type="EMBL" id="EZF51151.1"/>
    </source>
</evidence>
<sequence>MPPWTGSKLLVGLPKGTPCIKYTNMRELEAAIQSRASECYEEIFKGTFLVVTAIPSTFITEVDGFYGDRGPRFAINIDESLAVAETMLFKPHEILTQNLVIHIGSAIDQMGLRKVYIPSGAASMNSPSRANTRSTKQPDGSFFIEGEEWPTLVIEIGLSESIQKLVMDAHWWLEAEGSCTLIVITAKIDRHKPLITFQRWEHEHHHPPHRPITGHCYLNSTVVQEVCAVHENGVTRVTGNIILPFEKMLRRSKETKKETDINIGRDILIDFAEATWKSQGFM</sequence>
<reference evidence="1" key="1">
    <citation type="submission" date="2014-02" db="EMBL/GenBank/DDBJ databases">
        <title>The Genome Sequence of Trichophyton rubrum (morphotype fischeri) CBS 288.86.</title>
        <authorList>
            <consortium name="The Broad Institute Genomics Platform"/>
            <person name="Cuomo C.A."/>
            <person name="White T.C."/>
            <person name="Graser Y."/>
            <person name="Martinez-Rossi N."/>
            <person name="Heitman J."/>
            <person name="Young S.K."/>
            <person name="Zeng Q."/>
            <person name="Gargeya S."/>
            <person name="Abouelleil A."/>
            <person name="Alvarado L."/>
            <person name="Chapman S.B."/>
            <person name="Gainer-Dewar J."/>
            <person name="Goldberg J."/>
            <person name="Griggs A."/>
            <person name="Gujja S."/>
            <person name="Hansen M."/>
            <person name="Howarth C."/>
            <person name="Imamovic A."/>
            <person name="Larimer J."/>
            <person name="Martinez D."/>
            <person name="Murphy C."/>
            <person name="Pearson M.D."/>
            <person name="Persinoti G."/>
            <person name="Poon T."/>
            <person name="Priest M."/>
            <person name="Roberts A.D."/>
            <person name="Saif S."/>
            <person name="Shea T.D."/>
            <person name="Sykes S.N."/>
            <person name="Wortman J."/>
            <person name="Nusbaum C."/>
            <person name="Birren B."/>
        </authorList>
    </citation>
    <scope>NUCLEOTIDE SEQUENCE [LARGE SCALE GENOMIC DNA]</scope>
    <source>
        <strain evidence="1">CBS 288.86</strain>
    </source>
</reference>
<dbReference type="OrthoDB" id="76567at2759"/>
<protein>
    <submittedName>
        <fullName evidence="1">Uncharacterized protein</fullName>
    </submittedName>
</protein>
<proteinExistence type="predicted"/>
<dbReference type="HOGENOM" id="CLU_058490_3_1_1"/>
<accession>A0A022VYP0</accession>
<gene>
    <name evidence="1" type="ORF">H103_05528</name>
</gene>
<dbReference type="EMBL" id="KK207873">
    <property type="protein sequence ID" value="EZF51151.1"/>
    <property type="molecule type" value="Genomic_DNA"/>
</dbReference>
<name>A0A022VYP0_TRIRU</name>